<dbReference type="GO" id="GO:0003735">
    <property type="term" value="F:structural constituent of ribosome"/>
    <property type="evidence" value="ECO:0007669"/>
    <property type="project" value="InterPro"/>
</dbReference>
<evidence type="ECO:0000256" key="8">
    <source>
        <dbReference type="HAMAP-Rule" id="MF_00503"/>
    </source>
</evidence>
<evidence type="ECO:0000313" key="12">
    <source>
        <dbReference type="Proteomes" id="UP000480246"/>
    </source>
</evidence>
<dbReference type="Proteomes" id="UP000480246">
    <property type="component" value="Unassembled WGS sequence"/>
</dbReference>
<name>A0A7C8GTE6_9BACI</name>
<dbReference type="InterPro" id="IPR020069">
    <property type="entry name" value="Ribosomal_bL9_C"/>
</dbReference>
<proteinExistence type="inferred from homology"/>
<evidence type="ECO:0000256" key="5">
    <source>
        <dbReference type="ARBA" id="ARBA00022980"/>
    </source>
</evidence>
<dbReference type="InterPro" id="IPR036791">
    <property type="entry name" value="Ribosomal_bL9_C_sf"/>
</dbReference>
<evidence type="ECO:0000256" key="1">
    <source>
        <dbReference type="ARBA" id="ARBA00003058"/>
    </source>
</evidence>
<accession>A0A7C8GTE6</accession>
<dbReference type="Pfam" id="PF01281">
    <property type="entry name" value="Ribosomal_L9_N"/>
    <property type="match status" value="1"/>
</dbReference>
<dbReference type="NCBIfam" id="TIGR00158">
    <property type="entry name" value="L9"/>
    <property type="match status" value="1"/>
</dbReference>
<keyword evidence="3 8" id="KW-0699">rRNA-binding</keyword>
<dbReference type="FunFam" id="3.40.5.10:FF:000002">
    <property type="entry name" value="50S ribosomal protein L9"/>
    <property type="match status" value="1"/>
</dbReference>
<dbReference type="Gene3D" id="3.10.430.100">
    <property type="entry name" value="Ribosomal protein L9, C-terminal domain"/>
    <property type="match status" value="1"/>
</dbReference>
<dbReference type="Gene3D" id="3.40.5.10">
    <property type="entry name" value="Ribosomal protein L9, N-terminal domain"/>
    <property type="match status" value="1"/>
</dbReference>
<evidence type="ECO:0000256" key="6">
    <source>
        <dbReference type="ARBA" id="ARBA00023274"/>
    </source>
</evidence>
<dbReference type="PROSITE" id="PS00651">
    <property type="entry name" value="RIBOSOMAL_L9"/>
    <property type="match status" value="1"/>
</dbReference>
<sequence length="148" mass="16503">MKVILTKDVKGQGKKGEVKNVSDGYARNYLLKHNLAVEANSANMSALKAQKNKQAKQEEEEVNEAKQLKEKLEKLEVKLTAKSGDAGRLFGSITSKQIAEELKKSHDIKMDKRKIELDQPIRTLGYTNVPVKIHPEVTGTIKVHVVEA</sequence>
<dbReference type="SUPFAM" id="SSF55658">
    <property type="entry name" value="L9 N-domain-like"/>
    <property type="match status" value="1"/>
</dbReference>
<feature type="domain" description="Ribosomal protein L9" evidence="10">
    <location>
        <begin position="13"/>
        <end position="40"/>
    </location>
</feature>
<dbReference type="InterPro" id="IPR000244">
    <property type="entry name" value="Ribosomal_bL9"/>
</dbReference>
<evidence type="ECO:0000313" key="11">
    <source>
        <dbReference type="EMBL" id="KAB8136836.1"/>
    </source>
</evidence>
<dbReference type="EMBL" id="WEID01000047">
    <property type="protein sequence ID" value="KAB8136836.1"/>
    <property type="molecule type" value="Genomic_DNA"/>
</dbReference>
<evidence type="ECO:0000256" key="2">
    <source>
        <dbReference type="ARBA" id="ARBA00010605"/>
    </source>
</evidence>
<comment type="similarity">
    <text evidence="2 8">Belongs to the bacterial ribosomal protein bL9 family.</text>
</comment>
<dbReference type="SUPFAM" id="SSF55653">
    <property type="entry name" value="Ribosomal protein L9 C-domain"/>
    <property type="match status" value="1"/>
</dbReference>
<dbReference type="GO" id="GO:0005840">
    <property type="term" value="C:ribosome"/>
    <property type="evidence" value="ECO:0007669"/>
    <property type="project" value="UniProtKB-KW"/>
</dbReference>
<evidence type="ECO:0000256" key="4">
    <source>
        <dbReference type="ARBA" id="ARBA00022884"/>
    </source>
</evidence>
<comment type="function">
    <text evidence="1 8">Binds to the 23S rRNA.</text>
</comment>
<dbReference type="InterPro" id="IPR009027">
    <property type="entry name" value="Ribosomal_bL9/RNase_H1_N"/>
</dbReference>
<keyword evidence="4 8" id="KW-0694">RNA-binding</keyword>
<reference evidence="11 12" key="1">
    <citation type="submission" date="2019-10" db="EMBL/GenBank/DDBJ databases">
        <title>Gracilibacillus sp. nov. isolated from rice seeds.</title>
        <authorList>
            <person name="He S."/>
        </authorList>
    </citation>
    <scope>NUCLEOTIDE SEQUENCE [LARGE SCALE GENOMIC DNA]</scope>
    <source>
        <strain evidence="11 12">TD8</strain>
    </source>
</reference>
<dbReference type="GO" id="GO:1990904">
    <property type="term" value="C:ribonucleoprotein complex"/>
    <property type="evidence" value="ECO:0007669"/>
    <property type="project" value="UniProtKB-KW"/>
</dbReference>
<dbReference type="AlphaFoldDB" id="A0A7C8GTE6"/>
<evidence type="ECO:0000256" key="7">
    <source>
        <dbReference type="ARBA" id="ARBA00035292"/>
    </source>
</evidence>
<dbReference type="InterPro" id="IPR036935">
    <property type="entry name" value="Ribosomal_bL9_N_sf"/>
</dbReference>
<keyword evidence="9" id="KW-0175">Coiled coil</keyword>
<dbReference type="GO" id="GO:0019843">
    <property type="term" value="F:rRNA binding"/>
    <property type="evidence" value="ECO:0007669"/>
    <property type="project" value="UniProtKB-UniRule"/>
</dbReference>
<dbReference type="Pfam" id="PF03948">
    <property type="entry name" value="Ribosomal_L9_C"/>
    <property type="match status" value="1"/>
</dbReference>
<gene>
    <name evidence="8" type="primary">rplI</name>
    <name evidence="11" type="ORF">F9U64_10070</name>
</gene>
<keyword evidence="5 8" id="KW-0689">Ribosomal protein</keyword>
<evidence type="ECO:0000259" key="10">
    <source>
        <dbReference type="PROSITE" id="PS00651"/>
    </source>
</evidence>
<organism evidence="11 12">
    <name type="scientific">Gracilibacillus oryzae</name>
    <dbReference type="NCBI Taxonomy" id="1672701"/>
    <lineage>
        <taxon>Bacteria</taxon>
        <taxon>Bacillati</taxon>
        <taxon>Bacillota</taxon>
        <taxon>Bacilli</taxon>
        <taxon>Bacillales</taxon>
        <taxon>Bacillaceae</taxon>
        <taxon>Gracilibacillus</taxon>
    </lineage>
</organism>
<protein>
    <recommendedName>
        <fullName evidence="7 8">Large ribosomal subunit protein bL9</fullName>
    </recommendedName>
</protein>
<dbReference type="FunFam" id="3.10.430.100:FF:000002">
    <property type="entry name" value="50S ribosomal protein L9"/>
    <property type="match status" value="1"/>
</dbReference>
<feature type="coiled-coil region" evidence="9">
    <location>
        <begin position="41"/>
        <end position="85"/>
    </location>
</feature>
<dbReference type="InterPro" id="IPR020070">
    <property type="entry name" value="Ribosomal_bL9_N"/>
</dbReference>
<evidence type="ECO:0000256" key="3">
    <source>
        <dbReference type="ARBA" id="ARBA00022730"/>
    </source>
</evidence>
<dbReference type="InterPro" id="IPR020594">
    <property type="entry name" value="Ribosomal_bL9_bac/chp"/>
</dbReference>
<comment type="caution">
    <text evidence="11">The sequence shown here is derived from an EMBL/GenBank/DDBJ whole genome shotgun (WGS) entry which is preliminary data.</text>
</comment>
<keyword evidence="12" id="KW-1185">Reference proteome</keyword>
<dbReference type="GO" id="GO:0006412">
    <property type="term" value="P:translation"/>
    <property type="evidence" value="ECO:0007669"/>
    <property type="project" value="UniProtKB-UniRule"/>
</dbReference>
<dbReference type="PANTHER" id="PTHR21368">
    <property type="entry name" value="50S RIBOSOMAL PROTEIN L9"/>
    <property type="match status" value="1"/>
</dbReference>
<dbReference type="OrthoDB" id="9788336at2"/>
<evidence type="ECO:0000256" key="9">
    <source>
        <dbReference type="SAM" id="Coils"/>
    </source>
</evidence>
<dbReference type="RefSeq" id="WP_153402975.1">
    <property type="nucleotide sequence ID" value="NZ_ML762429.1"/>
</dbReference>
<dbReference type="HAMAP" id="MF_00503">
    <property type="entry name" value="Ribosomal_bL9"/>
    <property type="match status" value="1"/>
</dbReference>
<keyword evidence="6 8" id="KW-0687">Ribonucleoprotein</keyword>